<dbReference type="InterPro" id="IPR000073">
    <property type="entry name" value="AB_hydrolase_1"/>
</dbReference>
<accession>A0A3G8ZLJ6</accession>
<evidence type="ECO:0000313" key="4">
    <source>
        <dbReference type="Proteomes" id="UP000268084"/>
    </source>
</evidence>
<dbReference type="InterPro" id="IPR013595">
    <property type="entry name" value="Pept_S33_TAP-like_C"/>
</dbReference>
<feature type="domain" description="AB hydrolase-1" evidence="1">
    <location>
        <begin position="9"/>
        <end position="181"/>
    </location>
</feature>
<name>A0A3G8ZLJ6_9ACTN</name>
<dbReference type="KEGG" id="nak:EH165_05620"/>
<dbReference type="InterPro" id="IPR029058">
    <property type="entry name" value="AB_hydrolase_fold"/>
</dbReference>
<dbReference type="SUPFAM" id="SSF53474">
    <property type="entry name" value="alpha/beta-Hydrolases"/>
    <property type="match status" value="1"/>
</dbReference>
<dbReference type="Pfam" id="PF00561">
    <property type="entry name" value="Abhydrolase_1"/>
    <property type="match status" value="1"/>
</dbReference>
<keyword evidence="4" id="KW-1185">Reference proteome</keyword>
<reference evidence="3 4" key="1">
    <citation type="submission" date="2018-11" db="EMBL/GenBank/DDBJ databases">
        <authorList>
            <person name="Da X."/>
        </authorList>
    </citation>
    <scope>NUCLEOTIDE SEQUENCE [LARGE SCALE GENOMIC DNA]</scope>
    <source>
        <strain evidence="3 4">S14-144</strain>
    </source>
</reference>
<evidence type="ECO:0000259" key="2">
    <source>
        <dbReference type="Pfam" id="PF08386"/>
    </source>
</evidence>
<dbReference type="EMBL" id="CP034170">
    <property type="protein sequence ID" value="AZI57705.1"/>
    <property type="molecule type" value="Genomic_DNA"/>
</dbReference>
<sequence>MLIAASALPPSITSRYALVGMDLRGSGNSVEVNCFDARAEVDVLRTLTSLPRDPTTAPGATTLEAASRNFTFACQDYIGPQIVHFNTVRVADDLDSLRSALKAPTLNLFGAGYGATVGAVYVDRYPGRAGKVVLDAPEDHLATSTALALTSAQAFEASLDAFAADCAAKPDCSLGKDARAEIVALLADLGDPRAKLDSSVVYAGTVLLTLTLALPDRGRWSALASALAAAEVQNYTVVAGLLSELIGKGGKDLSLQLIIGCNDTAERLTGADFTAAVEASKTTAPLFGPFTLELAALCQSWPAADQALAGMRGRGAAPVVVIGGAGDPVAPYPGVKSLASQLSSAVLLSWQGDEHGSYTRSKCIAAAVDSYFESGQIPNGGTLCPA</sequence>
<dbReference type="RefSeq" id="WP_124798390.1">
    <property type="nucleotide sequence ID" value="NZ_CP034170.1"/>
</dbReference>
<dbReference type="Proteomes" id="UP000268084">
    <property type="component" value="Chromosome"/>
</dbReference>
<organism evidence="3 4">
    <name type="scientific">Nakamurella antarctica</name>
    <dbReference type="NCBI Taxonomy" id="1902245"/>
    <lineage>
        <taxon>Bacteria</taxon>
        <taxon>Bacillati</taxon>
        <taxon>Actinomycetota</taxon>
        <taxon>Actinomycetes</taxon>
        <taxon>Nakamurellales</taxon>
        <taxon>Nakamurellaceae</taxon>
        <taxon>Nakamurella</taxon>
    </lineage>
</organism>
<dbReference type="AlphaFoldDB" id="A0A3G8ZLJ6"/>
<dbReference type="Pfam" id="PF08386">
    <property type="entry name" value="Abhydrolase_4"/>
    <property type="match status" value="1"/>
</dbReference>
<gene>
    <name evidence="3" type="ORF">EH165_05620</name>
</gene>
<feature type="domain" description="Peptidase S33 tripeptidyl aminopeptidase-like C-terminal" evidence="2">
    <location>
        <begin position="285"/>
        <end position="384"/>
    </location>
</feature>
<dbReference type="OrthoDB" id="5166357at2"/>
<protein>
    <submittedName>
        <fullName evidence="3">Alpha/beta hydrolase</fullName>
    </submittedName>
</protein>
<dbReference type="GO" id="GO:0016787">
    <property type="term" value="F:hydrolase activity"/>
    <property type="evidence" value="ECO:0007669"/>
    <property type="project" value="UniProtKB-KW"/>
</dbReference>
<evidence type="ECO:0000313" key="3">
    <source>
        <dbReference type="EMBL" id="AZI57705.1"/>
    </source>
</evidence>
<evidence type="ECO:0000259" key="1">
    <source>
        <dbReference type="Pfam" id="PF00561"/>
    </source>
</evidence>
<keyword evidence="3" id="KW-0378">Hydrolase</keyword>
<reference evidence="3 4" key="2">
    <citation type="submission" date="2018-12" db="EMBL/GenBank/DDBJ databases">
        <title>Nakamurella antarcticus sp. nov., isolated from Antarctica South Shetland Islands soil.</title>
        <authorList>
            <person name="Peng F."/>
        </authorList>
    </citation>
    <scope>NUCLEOTIDE SEQUENCE [LARGE SCALE GENOMIC DNA]</scope>
    <source>
        <strain evidence="3 4">S14-144</strain>
    </source>
</reference>
<proteinExistence type="predicted"/>
<dbReference type="Gene3D" id="3.40.50.1820">
    <property type="entry name" value="alpha/beta hydrolase"/>
    <property type="match status" value="1"/>
</dbReference>